<evidence type="ECO:0000313" key="3">
    <source>
        <dbReference type="RefSeq" id="XP_002735971.1"/>
    </source>
</evidence>
<keyword evidence="2" id="KW-1185">Reference proteome</keyword>
<evidence type="ECO:0000313" key="2">
    <source>
        <dbReference type="Proteomes" id="UP000694865"/>
    </source>
</evidence>
<dbReference type="Proteomes" id="UP000694865">
    <property type="component" value="Unplaced"/>
</dbReference>
<evidence type="ECO:0000256" key="1">
    <source>
        <dbReference type="SAM" id="SignalP"/>
    </source>
</evidence>
<proteinExistence type="predicted"/>
<feature type="chain" id="PRO_5045232100" evidence="1">
    <location>
        <begin position="21"/>
        <end position="162"/>
    </location>
</feature>
<protein>
    <submittedName>
        <fullName evidence="3">Uncharacterized protein LOC100369922</fullName>
    </submittedName>
</protein>
<dbReference type="RefSeq" id="XP_002735971.1">
    <property type="nucleotide sequence ID" value="XM_002735925.2"/>
</dbReference>
<organism evidence="2 3">
    <name type="scientific">Saccoglossus kowalevskii</name>
    <name type="common">Acorn worm</name>
    <dbReference type="NCBI Taxonomy" id="10224"/>
    <lineage>
        <taxon>Eukaryota</taxon>
        <taxon>Metazoa</taxon>
        <taxon>Hemichordata</taxon>
        <taxon>Enteropneusta</taxon>
        <taxon>Harrimaniidae</taxon>
        <taxon>Saccoglossus</taxon>
    </lineage>
</organism>
<accession>A0ABM0GRV6</accession>
<sequence length="162" mass="18950">MKRELMCVVIVCCVMVNSSTETDFRKTLMNILSSRQYKHEIAEVGRSKEVFKRFGCYRHQCPEDETCLENQHGDGYCVKTAVIQGKNIDEFENDIPLARRLKDLFKRFGCYRHQCPEDETCLENQHGDGYCVKTVVIQGKNIDEFEEEELKELLRALEDIEQ</sequence>
<feature type="signal peptide" evidence="1">
    <location>
        <begin position="1"/>
        <end position="20"/>
    </location>
</feature>
<dbReference type="GeneID" id="100369922"/>
<name>A0ABM0GRV6_SACKO</name>
<reference evidence="3" key="1">
    <citation type="submission" date="2025-08" db="UniProtKB">
        <authorList>
            <consortium name="RefSeq"/>
        </authorList>
    </citation>
    <scope>IDENTIFICATION</scope>
    <source>
        <tissue evidence="3">Testes</tissue>
    </source>
</reference>
<gene>
    <name evidence="3" type="primary">LOC100369922</name>
</gene>
<keyword evidence="1" id="KW-0732">Signal</keyword>